<dbReference type="Proteomes" id="UP000050795">
    <property type="component" value="Unassembled WGS sequence"/>
</dbReference>
<organism evidence="2 3">
    <name type="scientific">Trichobilharzia regenti</name>
    <name type="common">Nasal bird schistosome</name>
    <dbReference type="NCBI Taxonomy" id="157069"/>
    <lineage>
        <taxon>Eukaryota</taxon>
        <taxon>Metazoa</taxon>
        <taxon>Spiralia</taxon>
        <taxon>Lophotrochozoa</taxon>
        <taxon>Platyhelminthes</taxon>
        <taxon>Trematoda</taxon>
        <taxon>Digenea</taxon>
        <taxon>Strigeidida</taxon>
        <taxon>Schistosomatoidea</taxon>
        <taxon>Schistosomatidae</taxon>
        <taxon>Trichobilharzia</taxon>
    </lineage>
</organism>
<evidence type="ECO:0000313" key="2">
    <source>
        <dbReference type="Proteomes" id="UP000050795"/>
    </source>
</evidence>
<dbReference type="WBParaSite" id="TREG1_69000.2">
    <property type="protein sequence ID" value="TREG1_69000.2"/>
    <property type="gene ID" value="TREG1_69000"/>
</dbReference>
<reference evidence="2" key="1">
    <citation type="submission" date="2022-06" db="EMBL/GenBank/DDBJ databases">
        <authorList>
            <person name="Berger JAMES D."/>
            <person name="Berger JAMES D."/>
        </authorList>
    </citation>
    <scope>NUCLEOTIDE SEQUENCE [LARGE SCALE GENOMIC DNA]</scope>
</reference>
<feature type="region of interest" description="Disordered" evidence="1">
    <location>
        <begin position="28"/>
        <end position="48"/>
    </location>
</feature>
<sequence length="545" mass="60903">MRECKNYNSRTNSKGVIKSHLDVAMTASSQGSSLDNFNTQRSNTNSDKERISNITRQTSFNAYPLECSQNLINPTNEVIYMPLNPTNVPLSLQPASISGETQNELPQSYSHPICHGFIFPNSLDALNNVDVVQTNVQNVQQRPTSSSYNIKNPLQSLQFGDMDFNAQRHFYLLLLQELIGLQLSEHHNTVKSTIPLQSQSNIQSQNQEPLPCNVQNFGLNEHPNQNWAVNSEHSDMSTFLVPVEAKFEGESGLSLHITPRDDSSNTSQKGSVTVECPGQPIVLYPYTVQHDGTQEETSPVSQSITDSNASGPTAQALTIKDIHQCVRRGSLEFPPEPGNVIVENMRGHTRPGFVLLSVRHEKINSENKTSPTADCGCEEAVSPSLPPVNPEVKLKRSSKKRFKHTKGEADLKRRSVGRLSKSVLKNMRDENISQRTVELTEEDLKALSSQSRFRVTRFADKKQAWIAPANAGCSVVHDLWTTKLPEYVLKCAKHLKHPGPDFLVQKCEYNEVFKSMRCVLDGRCEACQKLPPKLCNCCMDLKTFQ</sequence>
<evidence type="ECO:0000256" key="1">
    <source>
        <dbReference type="SAM" id="MobiDB-lite"/>
    </source>
</evidence>
<proteinExistence type="predicted"/>
<protein>
    <submittedName>
        <fullName evidence="3">Uncharacterized protein</fullName>
    </submittedName>
</protein>
<reference evidence="3" key="2">
    <citation type="submission" date="2023-11" db="UniProtKB">
        <authorList>
            <consortium name="WormBaseParasite"/>
        </authorList>
    </citation>
    <scope>IDENTIFICATION</scope>
</reference>
<evidence type="ECO:0000313" key="3">
    <source>
        <dbReference type="WBParaSite" id="TREG1_69000.2"/>
    </source>
</evidence>
<name>A0AA85K619_TRIRE</name>
<keyword evidence="2" id="KW-1185">Reference proteome</keyword>
<dbReference type="AlphaFoldDB" id="A0AA85K619"/>
<feature type="compositionally biased region" description="Polar residues" evidence="1">
    <location>
        <begin position="28"/>
        <end position="45"/>
    </location>
</feature>
<accession>A0AA85K619</accession>